<evidence type="ECO:0000313" key="7">
    <source>
        <dbReference type="WBParaSite" id="GPUH_0002293201-mRNA-1"/>
    </source>
</evidence>
<dbReference type="AlphaFoldDB" id="A0A183EPL3"/>
<dbReference type="SUPFAM" id="SSF48726">
    <property type="entry name" value="Immunoglobulin"/>
    <property type="match status" value="1"/>
</dbReference>
<keyword evidence="6" id="KW-1185">Reference proteome</keyword>
<dbReference type="InterPro" id="IPR051170">
    <property type="entry name" value="Neural/epithelial_adhesion"/>
</dbReference>
<gene>
    <name evidence="5" type="ORF">GPUH_LOCUS22905</name>
</gene>
<sequence>MCLINFFSSLKAAILFTGELTEAPYLRFTKTPKDVEVVAGEKFGLKCEAIGVPPPIIEWSFFFLNLLGGTHQKRKRGRERAETSDDPLRPLHVIATVLSNYLLAQCGLIYNSDVVQPIKEMNTIEKLYNSGITTIQNSVTASKLLIPCASREHSGDYKCLASNGHQKLEAAVTVTVGQWKAICF</sequence>
<keyword evidence="1" id="KW-0677">Repeat</keyword>
<keyword evidence="3" id="KW-0393">Immunoglobulin domain</keyword>
<dbReference type="Pfam" id="PF07679">
    <property type="entry name" value="I-set"/>
    <property type="match status" value="1"/>
</dbReference>
<evidence type="ECO:0000313" key="5">
    <source>
        <dbReference type="EMBL" id="VDN40706.1"/>
    </source>
</evidence>
<evidence type="ECO:0000313" key="6">
    <source>
        <dbReference type="Proteomes" id="UP000271098"/>
    </source>
</evidence>
<dbReference type="PROSITE" id="PS50835">
    <property type="entry name" value="IG_LIKE"/>
    <property type="match status" value="1"/>
</dbReference>
<name>A0A183EPL3_9BILA</name>
<dbReference type="SMART" id="SM00409">
    <property type="entry name" value="IG"/>
    <property type="match status" value="1"/>
</dbReference>
<feature type="domain" description="Ig-like" evidence="4">
    <location>
        <begin position="24"/>
        <end position="175"/>
    </location>
</feature>
<dbReference type="InterPro" id="IPR036179">
    <property type="entry name" value="Ig-like_dom_sf"/>
</dbReference>
<dbReference type="PANTHER" id="PTHR12231">
    <property type="entry name" value="CTX-RELATED TYPE I TRANSMEMBRANE PROTEIN"/>
    <property type="match status" value="1"/>
</dbReference>
<evidence type="ECO:0000256" key="1">
    <source>
        <dbReference type="ARBA" id="ARBA00022737"/>
    </source>
</evidence>
<evidence type="ECO:0000259" key="4">
    <source>
        <dbReference type="PROSITE" id="PS50835"/>
    </source>
</evidence>
<reference evidence="5 6" key="2">
    <citation type="submission" date="2018-11" db="EMBL/GenBank/DDBJ databases">
        <authorList>
            <consortium name="Pathogen Informatics"/>
        </authorList>
    </citation>
    <scope>NUCLEOTIDE SEQUENCE [LARGE SCALE GENOMIC DNA]</scope>
</reference>
<dbReference type="Proteomes" id="UP000271098">
    <property type="component" value="Unassembled WGS sequence"/>
</dbReference>
<dbReference type="EMBL" id="UYRT01096280">
    <property type="protein sequence ID" value="VDN40706.1"/>
    <property type="molecule type" value="Genomic_DNA"/>
</dbReference>
<evidence type="ECO:0000256" key="2">
    <source>
        <dbReference type="ARBA" id="ARBA00023157"/>
    </source>
</evidence>
<dbReference type="WBParaSite" id="GPUH_0002293201-mRNA-1">
    <property type="protein sequence ID" value="GPUH_0002293201-mRNA-1"/>
    <property type="gene ID" value="GPUH_0002293201"/>
</dbReference>
<accession>A0A183EPL3</accession>
<dbReference type="InterPro" id="IPR013098">
    <property type="entry name" value="Ig_I-set"/>
</dbReference>
<proteinExistence type="predicted"/>
<reference evidence="7" key="1">
    <citation type="submission" date="2016-06" db="UniProtKB">
        <authorList>
            <consortium name="WormBaseParasite"/>
        </authorList>
    </citation>
    <scope>IDENTIFICATION</scope>
</reference>
<dbReference type="InterPro" id="IPR007110">
    <property type="entry name" value="Ig-like_dom"/>
</dbReference>
<dbReference type="InterPro" id="IPR003599">
    <property type="entry name" value="Ig_sub"/>
</dbReference>
<dbReference type="OrthoDB" id="6138780at2759"/>
<organism evidence="7">
    <name type="scientific">Gongylonema pulchrum</name>
    <dbReference type="NCBI Taxonomy" id="637853"/>
    <lineage>
        <taxon>Eukaryota</taxon>
        <taxon>Metazoa</taxon>
        <taxon>Ecdysozoa</taxon>
        <taxon>Nematoda</taxon>
        <taxon>Chromadorea</taxon>
        <taxon>Rhabditida</taxon>
        <taxon>Spirurina</taxon>
        <taxon>Spiruromorpha</taxon>
        <taxon>Spiruroidea</taxon>
        <taxon>Gongylonematidae</taxon>
        <taxon>Gongylonema</taxon>
    </lineage>
</organism>
<protein>
    <submittedName>
        <fullName evidence="7">Ig-like domain-containing protein</fullName>
    </submittedName>
</protein>
<dbReference type="PANTHER" id="PTHR12231:SF253">
    <property type="entry name" value="DPR-INTERACTING PROTEIN ETA, ISOFORM B-RELATED"/>
    <property type="match status" value="1"/>
</dbReference>
<dbReference type="Gene3D" id="2.60.40.10">
    <property type="entry name" value="Immunoglobulins"/>
    <property type="match status" value="1"/>
</dbReference>
<evidence type="ECO:0000256" key="3">
    <source>
        <dbReference type="ARBA" id="ARBA00023319"/>
    </source>
</evidence>
<keyword evidence="2" id="KW-1015">Disulfide bond</keyword>
<dbReference type="InterPro" id="IPR013783">
    <property type="entry name" value="Ig-like_fold"/>
</dbReference>